<proteinExistence type="predicted"/>
<dbReference type="Proteomes" id="UP000295727">
    <property type="component" value="Chromosome 1"/>
</dbReference>
<accession>A0A4P7CPD7</accession>
<dbReference type="AlphaFoldDB" id="A0A4P7CPD7"/>
<dbReference type="InterPro" id="IPR018712">
    <property type="entry name" value="Tle1-like_cat"/>
</dbReference>
<dbReference type="OrthoDB" id="4378831at2"/>
<evidence type="ECO:0000256" key="1">
    <source>
        <dbReference type="SAM" id="MobiDB-lite"/>
    </source>
</evidence>
<dbReference type="KEGG" id="ppai:E1956_10985"/>
<dbReference type="PANTHER" id="PTHR33840">
    <property type="match status" value="1"/>
</dbReference>
<name>A0A4P7CPD7_9BURK</name>
<dbReference type="Pfam" id="PF09994">
    <property type="entry name" value="T6SS_Tle1-like_cat"/>
    <property type="match status" value="2"/>
</dbReference>
<dbReference type="RefSeq" id="WP_134748797.1">
    <property type="nucleotide sequence ID" value="NZ_CP038148.1"/>
</dbReference>
<evidence type="ECO:0000313" key="4">
    <source>
        <dbReference type="Proteomes" id="UP000295727"/>
    </source>
</evidence>
<sequence length="529" mass="58490">MSGENSSELMQDWFTDSHETFEQTYKTMTELYAEEFRACATCEQQPWFSFFFDGTGNNRSLDAEKKKWSNVSRLFDGHIDDRPLIVKLYYPGVGTPLDASNPGWIRAVRDSEALGGGTSAGADARLNLAEEQFRTALNDNHRVIRIDVAVFGFSRGAALARAFVNRILDKCEYRDGQPYWPCRTALDGNAAPIHFRFLGIFDTVESVGVPAHNLSGMKMAIPDAVENCLHLIAADEIRTAFALTPLGSTSSQHREIVYPGVHSDVGGGYRPGEQGRSDMLARLPLNRMRLEAAMAGVPFTPPADLRANVSAMCGYDQAVKDGFDEYMRAVDVSGTLEEQIAAHMRLYYGWLSARYNTDPCKVYEGICAVPADGQADAQAKAELAGLRQSMSSIDPQASDLNWRSYMQTLAKSDPTEYKERVKLTGEPVPLPPEDEAYYQAWLNPPKLSHSLIHFFDTFVHDSRAGFTVPIVRGRYLTRRLILDPSGEVQTAEKQQPVLDTSQVDASATGGGYTPGQSLQAGVPDSPWQQ</sequence>
<gene>
    <name evidence="3" type="ORF">E1956_10985</name>
</gene>
<evidence type="ECO:0000259" key="2">
    <source>
        <dbReference type="Pfam" id="PF09994"/>
    </source>
</evidence>
<feature type="region of interest" description="Disordered" evidence="1">
    <location>
        <begin position="487"/>
        <end position="529"/>
    </location>
</feature>
<feature type="compositionally biased region" description="Polar residues" evidence="1">
    <location>
        <begin position="487"/>
        <end position="505"/>
    </location>
</feature>
<dbReference type="PANTHER" id="PTHR33840:SF1">
    <property type="entry name" value="TLE1 PHOSPHOLIPASE DOMAIN-CONTAINING PROTEIN"/>
    <property type="match status" value="1"/>
</dbReference>
<protein>
    <submittedName>
        <fullName evidence="3">DUF2235 domain-containing protein</fullName>
    </submittedName>
</protein>
<reference evidence="3 4" key="1">
    <citation type="submission" date="2019-03" db="EMBL/GenBank/DDBJ databases">
        <title>Paraburkholderia sp. 7MH5, isolated from subtropical forest soil.</title>
        <authorList>
            <person name="Gao Z.-H."/>
            <person name="Qiu L.-H."/>
        </authorList>
    </citation>
    <scope>NUCLEOTIDE SEQUENCE [LARGE SCALE GENOMIC DNA]</scope>
    <source>
        <strain evidence="3 4">7MH5</strain>
    </source>
</reference>
<evidence type="ECO:0000313" key="3">
    <source>
        <dbReference type="EMBL" id="QBQ97650.1"/>
    </source>
</evidence>
<feature type="domain" description="T6SS Phospholipase effector Tle1-like catalytic" evidence="2">
    <location>
        <begin position="192"/>
        <end position="288"/>
    </location>
</feature>
<keyword evidence="4" id="KW-1185">Reference proteome</keyword>
<dbReference type="EMBL" id="CP038148">
    <property type="protein sequence ID" value="QBQ97650.1"/>
    <property type="molecule type" value="Genomic_DNA"/>
</dbReference>
<organism evidence="3 4">
    <name type="scientific">Paraburkholderia pallida</name>
    <dbReference type="NCBI Taxonomy" id="2547399"/>
    <lineage>
        <taxon>Bacteria</taxon>
        <taxon>Pseudomonadati</taxon>
        <taxon>Pseudomonadota</taxon>
        <taxon>Betaproteobacteria</taxon>
        <taxon>Burkholderiales</taxon>
        <taxon>Burkholderiaceae</taxon>
        <taxon>Paraburkholderia</taxon>
    </lineage>
</organism>
<feature type="domain" description="T6SS Phospholipase effector Tle1-like catalytic" evidence="2">
    <location>
        <begin position="51"/>
        <end position="165"/>
    </location>
</feature>